<comment type="catalytic activity">
    <reaction evidence="4">
        <text>(sulfur carrier)-H + L-cysteine = (sulfur carrier)-SH + L-alanine</text>
        <dbReference type="Rhea" id="RHEA:43892"/>
        <dbReference type="Rhea" id="RHEA-COMP:14737"/>
        <dbReference type="Rhea" id="RHEA-COMP:14739"/>
        <dbReference type="ChEBI" id="CHEBI:29917"/>
        <dbReference type="ChEBI" id="CHEBI:35235"/>
        <dbReference type="ChEBI" id="CHEBI:57972"/>
        <dbReference type="ChEBI" id="CHEBI:64428"/>
        <dbReference type="EC" id="2.8.1.7"/>
    </reaction>
</comment>
<evidence type="ECO:0000259" key="6">
    <source>
        <dbReference type="Pfam" id="PF00266"/>
    </source>
</evidence>
<dbReference type="AlphaFoldDB" id="A0A0H3JB96"/>
<evidence type="ECO:0000313" key="9">
    <source>
        <dbReference type="Proteomes" id="UP000028042"/>
    </source>
</evidence>
<dbReference type="Gene3D" id="3.90.1150.10">
    <property type="entry name" value="Aspartate Aminotransferase, domain 1"/>
    <property type="match status" value="1"/>
</dbReference>
<reference evidence="7 10" key="1">
    <citation type="journal article" date="2015" name="Genome Announc.">
        <title>Complete Genome Sequence of the Nitrogen-Fixing and Solvent-Producing Clostridium pasteurianum DSM 525.</title>
        <authorList>
            <person name="Poehlein A."/>
            <person name="Grosse-Honebrink A."/>
            <person name="Zhang Y."/>
            <person name="Minton N.P."/>
            <person name="Daniel R."/>
        </authorList>
    </citation>
    <scope>NUCLEOTIDE SEQUENCE [LARGE SCALE GENOMIC DNA]</scope>
    <source>
        <strain evidence="7">DSM 525</strain>
        <strain evidence="10">DSM 525 / ATCC 6013</strain>
    </source>
</reference>
<dbReference type="Gene3D" id="3.40.640.10">
    <property type="entry name" value="Type I PLP-dependent aspartate aminotransferase-like (Major domain)"/>
    <property type="match status" value="1"/>
</dbReference>
<comment type="cofactor">
    <cofactor evidence="1 5">
        <name>pyridoxal 5'-phosphate</name>
        <dbReference type="ChEBI" id="CHEBI:597326"/>
    </cofactor>
</comment>
<dbReference type="PANTHER" id="PTHR43586:SF8">
    <property type="entry name" value="CYSTEINE DESULFURASE 1, CHLOROPLASTIC"/>
    <property type="match status" value="1"/>
</dbReference>
<evidence type="ECO:0000256" key="5">
    <source>
        <dbReference type="RuleBase" id="RU004504"/>
    </source>
</evidence>
<dbReference type="Pfam" id="PF00266">
    <property type="entry name" value="Aminotran_5"/>
    <property type="match status" value="1"/>
</dbReference>
<dbReference type="PATRIC" id="fig|1262449.3.peg.3168"/>
<keyword evidence="7" id="KW-0808">Transferase</keyword>
<dbReference type="EMBL" id="JPGY02000001">
    <property type="protein sequence ID" value="KRU14642.1"/>
    <property type="molecule type" value="Genomic_DNA"/>
</dbReference>
<dbReference type="eggNOG" id="COG0520">
    <property type="taxonomic scope" value="Bacteria"/>
</dbReference>
<dbReference type="SUPFAM" id="SSF53383">
    <property type="entry name" value="PLP-dependent transferases"/>
    <property type="match status" value="1"/>
</dbReference>
<dbReference type="GO" id="GO:0031071">
    <property type="term" value="F:cysteine desulfurase activity"/>
    <property type="evidence" value="ECO:0007669"/>
    <property type="project" value="UniProtKB-EC"/>
</dbReference>
<proteinExistence type="inferred from homology"/>
<feature type="domain" description="Aminotransferase class V" evidence="6">
    <location>
        <begin position="32"/>
        <end position="421"/>
    </location>
</feature>
<keyword evidence="3" id="KW-0663">Pyridoxal phosphate</keyword>
<dbReference type="RefSeq" id="WP_003446829.1">
    <property type="nucleotide sequence ID" value="NZ_ANZB01000012.1"/>
</dbReference>
<organism evidence="7 10">
    <name type="scientific">Clostridium pasteurianum DSM 525 = ATCC 6013</name>
    <dbReference type="NCBI Taxonomy" id="1262449"/>
    <lineage>
        <taxon>Bacteria</taxon>
        <taxon>Bacillati</taxon>
        <taxon>Bacillota</taxon>
        <taxon>Clostridia</taxon>
        <taxon>Eubacteriales</taxon>
        <taxon>Clostridiaceae</taxon>
        <taxon>Clostridium</taxon>
    </lineage>
</organism>
<dbReference type="InterPro" id="IPR015424">
    <property type="entry name" value="PyrdxlP-dep_Trfase"/>
</dbReference>
<dbReference type="InterPro" id="IPR020578">
    <property type="entry name" value="Aminotrans_V_PyrdxlP_BS"/>
</dbReference>
<evidence type="ECO:0000313" key="10">
    <source>
        <dbReference type="Proteomes" id="UP000030905"/>
    </source>
</evidence>
<dbReference type="InterPro" id="IPR000192">
    <property type="entry name" value="Aminotrans_V_dom"/>
</dbReference>
<dbReference type="InterPro" id="IPR015421">
    <property type="entry name" value="PyrdxlP-dep_Trfase_major"/>
</dbReference>
<dbReference type="InterPro" id="IPR015422">
    <property type="entry name" value="PyrdxlP-dep_Trfase_small"/>
</dbReference>
<keyword evidence="10" id="KW-1185">Reference proteome</keyword>
<gene>
    <name evidence="7" type="ORF">CLPA_c32790</name>
    <name evidence="8" type="ORF">CP6013_03901</name>
</gene>
<evidence type="ECO:0000256" key="3">
    <source>
        <dbReference type="ARBA" id="ARBA00022898"/>
    </source>
</evidence>
<dbReference type="EMBL" id="CP009268">
    <property type="protein sequence ID" value="AJA53333.1"/>
    <property type="molecule type" value="Genomic_DNA"/>
</dbReference>
<protein>
    <submittedName>
        <fullName evidence="7 8">Cysteine desulfurase</fullName>
        <ecNumber evidence="7 8">2.8.1.7</ecNumber>
    </submittedName>
</protein>
<evidence type="ECO:0000256" key="1">
    <source>
        <dbReference type="ARBA" id="ARBA00001933"/>
    </source>
</evidence>
<comment type="similarity">
    <text evidence="2">Belongs to the class-V pyridoxal-phosphate-dependent aminotransferase family. Csd subfamily.</text>
</comment>
<name>A0A0H3JB96_CLOPA</name>
<reference evidence="8" key="2">
    <citation type="submission" date="2015-10" db="EMBL/GenBank/DDBJ databases">
        <title>Improved Draft Genome Sequence of Clostridium pasteurianum Strain ATCC 6013 (DSM 525) Using a Hybrid Next-Generation Sequencing Approach.</title>
        <authorList>
            <person name="Pyne M.E."/>
            <person name="Utturkar S.M."/>
            <person name="Brown S.D."/>
            <person name="Moo-Young M."/>
            <person name="Chung D.A."/>
            <person name="Chou P.C."/>
        </authorList>
    </citation>
    <scope>NUCLEOTIDE SEQUENCE</scope>
    <source>
        <strain evidence="8">ATCC 6013</strain>
    </source>
</reference>
<evidence type="ECO:0000256" key="2">
    <source>
        <dbReference type="ARBA" id="ARBA00010447"/>
    </source>
</evidence>
<dbReference type="Proteomes" id="UP000030905">
    <property type="component" value="Chromosome"/>
</dbReference>
<accession>A0A0H3JB96</accession>
<evidence type="ECO:0000256" key="4">
    <source>
        <dbReference type="ARBA" id="ARBA00050776"/>
    </source>
</evidence>
<dbReference type="EC" id="2.8.1.7" evidence="7 8"/>
<dbReference type="PANTHER" id="PTHR43586">
    <property type="entry name" value="CYSTEINE DESULFURASE"/>
    <property type="match status" value="1"/>
</dbReference>
<evidence type="ECO:0000313" key="7">
    <source>
        <dbReference type="EMBL" id="AJA53333.1"/>
    </source>
</evidence>
<evidence type="ECO:0000313" key="8">
    <source>
        <dbReference type="EMBL" id="KRU14642.1"/>
    </source>
</evidence>
<reference evidence="8 9" key="3">
    <citation type="journal article" name="Genome Announc.">
        <title>Improved Draft Genome Sequence of Clostridium pasteurianum Strain ATCC 6013 (DSM 525) Using a Hybrid Next-Generation Sequencing Approach.</title>
        <authorList>
            <person name="Pyne M.E."/>
            <person name="Utturkar S."/>
            <person name="Brown S.D."/>
            <person name="Moo-Young M."/>
            <person name="Chung D.A."/>
            <person name="Chou C.P."/>
        </authorList>
    </citation>
    <scope>NUCLEOTIDE SEQUENCE [LARGE SCALE GENOMIC DNA]</scope>
    <source>
        <strain evidence="8 9">ATCC 6013</strain>
    </source>
</reference>
<dbReference type="KEGG" id="cpat:CLPA_c32790"/>
<dbReference type="KEGG" id="cpae:CPAST_c32790"/>
<dbReference type="PROSITE" id="PS00595">
    <property type="entry name" value="AA_TRANSFER_CLASS_5"/>
    <property type="match status" value="1"/>
</dbReference>
<dbReference type="Proteomes" id="UP000028042">
    <property type="component" value="Unassembled WGS sequence"/>
</dbReference>
<dbReference type="GeneID" id="93075384"/>
<sequence length="446" mass="50304">MYYNLYKSIYRNLIVGLDTKIPITNGNAVTAINFDNAATTPPLVSVLKEIVNYAPWYSSIHRGSGYKSIVSSKIYEDSRKIVLDFVGGDILKDTVIYVKNTTEAINKLSNTLYGDDKCNLILSSNMEHHSNDLPWRNKYNVDYISVNKCGKLDLRDLEYKLRKNRGRVKLVTVAGASNVTGYVNPIYSIAALTHRYGAKVLIDGAQLVPHAPIDIKPHNSEDHIDYLVFSAHKMYAPFGTGVLIGPIDTFRDSAPDYVGGGTVEIVNHNYIKWKEPPDKDEAGSPNIMGVVALVSSIRTLKSLGMNNIKNYEDLLTEYTINRLKDLPEVKMYCVSDKFNDRVGIIPFNINGIPHDITAKILSYEWGIAVRNGCFCAQSYVRELLNVSEEEEEYYIKDSSIKRPGMVRISFGMYNDYREIDLMVKAISKIIENKEYYLSKYGGETMA</sequence>